<keyword evidence="2" id="KW-1185">Reference proteome</keyword>
<sequence>MSTGSPQPRYRVVSPEGRVVVRSRPARKPLESLAGKTICEVWDHLYKGDLVFAALRQRLRELYPGVRVVEHPAFGNVHGPDAARVIGRLPDLLREHRCDAVITAVGA</sequence>
<comment type="caution">
    <text evidence="1">The sequence shown here is derived from an EMBL/GenBank/DDBJ whole genome shotgun (WGS) entry which is preliminary data.</text>
</comment>
<name>A0A934K5X4_9BACT</name>
<evidence type="ECO:0000313" key="2">
    <source>
        <dbReference type="Proteomes" id="UP000612893"/>
    </source>
</evidence>
<protein>
    <submittedName>
        <fullName evidence="1">Uncharacterized protein</fullName>
    </submittedName>
</protein>
<dbReference type="Proteomes" id="UP000612893">
    <property type="component" value="Unassembled WGS sequence"/>
</dbReference>
<gene>
    <name evidence="1" type="ORF">JF922_21545</name>
</gene>
<dbReference type="RefSeq" id="WP_338204557.1">
    <property type="nucleotide sequence ID" value="NZ_JAEKNR010000216.1"/>
</dbReference>
<dbReference type="EMBL" id="JAEKNR010000216">
    <property type="protein sequence ID" value="MBJ7600639.1"/>
    <property type="molecule type" value="Genomic_DNA"/>
</dbReference>
<proteinExistence type="predicted"/>
<organism evidence="1 2">
    <name type="scientific">Candidatus Nephthysia bennettiae</name>
    <dbReference type="NCBI Taxonomy" id="3127016"/>
    <lineage>
        <taxon>Bacteria</taxon>
        <taxon>Bacillati</taxon>
        <taxon>Candidatus Dormiibacterota</taxon>
        <taxon>Candidatus Dormibacteria</taxon>
        <taxon>Candidatus Dormibacterales</taxon>
        <taxon>Candidatus Dormibacteraceae</taxon>
        <taxon>Candidatus Nephthysia</taxon>
    </lineage>
</organism>
<dbReference type="AlphaFoldDB" id="A0A934K5X4"/>
<reference evidence="1" key="1">
    <citation type="submission" date="2020-10" db="EMBL/GenBank/DDBJ databases">
        <title>Ca. Dormibacterota MAGs.</title>
        <authorList>
            <person name="Montgomery K."/>
        </authorList>
    </citation>
    <scope>NUCLEOTIDE SEQUENCE [LARGE SCALE GENOMIC DNA]</scope>
    <source>
        <strain evidence="1">SC8812_S17_10</strain>
    </source>
</reference>
<evidence type="ECO:0000313" key="1">
    <source>
        <dbReference type="EMBL" id="MBJ7600639.1"/>
    </source>
</evidence>
<accession>A0A934K5X4</accession>